<accession>A0A6J4R659</accession>
<keyword evidence="2" id="KW-0418">Kinase</keyword>
<feature type="compositionally biased region" description="Basic residues" evidence="1">
    <location>
        <begin position="60"/>
        <end position="72"/>
    </location>
</feature>
<feature type="non-terminal residue" evidence="2">
    <location>
        <position position="1"/>
    </location>
</feature>
<dbReference type="EMBL" id="CADCVJ010000041">
    <property type="protein sequence ID" value="CAA9465343.1"/>
    <property type="molecule type" value="Genomic_DNA"/>
</dbReference>
<gene>
    <name evidence="2" type="ORF">AVDCRST_MAG38-628</name>
</gene>
<reference evidence="2" key="1">
    <citation type="submission" date="2020-02" db="EMBL/GenBank/DDBJ databases">
        <authorList>
            <person name="Meier V. D."/>
        </authorList>
    </citation>
    <scope>NUCLEOTIDE SEQUENCE</scope>
    <source>
        <strain evidence="2">AVDCRST_MAG38</strain>
    </source>
</reference>
<protein>
    <submittedName>
        <fullName evidence="2">Transcription regulator [contains diacylglycerol kinase catalytic domain]</fullName>
    </submittedName>
</protein>
<sequence length="114" mass="11500">GHQRAGLPRQRQLGSLPGPAAGPRTVAGALRPRPPGGARSGPGHTPARAGLPQAVDRIGRRAARGAHTHPLRRQQPAAARAARPGRHRRAGSTVAMVGLVLRGALGQLGAAGGV</sequence>
<organism evidence="2">
    <name type="scientific">uncultured Solirubrobacteraceae bacterium</name>
    <dbReference type="NCBI Taxonomy" id="1162706"/>
    <lineage>
        <taxon>Bacteria</taxon>
        <taxon>Bacillati</taxon>
        <taxon>Actinomycetota</taxon>
        <taxon>Thermoleophilia</taxon>
        <taxon>Solirubrobacterales</taxon>
        <taxon>Solirubrobacteraceae</taxon>
        <taxon>environmental samples</taxon>
    </lineage>
</organism>
<feature type="compositionally biased region" description="Low complexity" evidence="1">
    <location>
        <begin position="73"/>
        <end position="82"/>
    </location>
</feature>
<proteinExistence type="predicted"/>
<evidence type="ECO:0000256" key="1">
    <source>
        <dbReference type="SAM" id="MobiDB-lite"/>
    </source>
</evidence>
<feature type="non-terminal residue" evidence="2">
    <location>
        <position position="114"/>
    </location>
</feature>
<dbReference type="GO" id="GO:0016301">
    <property type="term" value="F:kinase activity"/>
    <property type="evidence" value="ECO:0007669"/>
    <property type="project" value="UniProtKB-KW"/>
</dbReference>
<keyword evidence="2" id="KW-0808">Transferase</keyword>
<evidence type="ECO:0000313" key="2">
    <source>
        <dbReference type="EMBL" id="CAA9465343.1"/>
    </source>
</evidence>
<dbReference type="AlphaFoldDB" id="A0A6J4R659"/>
<name>A0A6J4R659_9ACTN</name>
<feature type="region of interest" description="Disordered" evidence="1">
    <location>
        <begin position="1"/>
        <end position="90"/>
    </location>
</feature>